<feature type="region of interest" description="Disordered" evidence="1">
    <location>
        <begin position="14"/>
        <end position="96"/>
    </location>
</feature>
<comment type="caution">
    <text evidence="2">The sequence shown here is derived from an EMBL/GenBank/DDBJ whole genome shotgun (WGS) entry which is preliminary data.</text>
</comment>
<gene>
    <name evidence="2" type="ORF">BGZ99_000635</name>
</gene>
<reference evidence="2" key="1">
    <citation type="journal article" date="2020" name="Fungal Divers.">
        <title>Resolving the Mortierellaceae phylogeny through synthesis of multi-gene phylogenetics and phylogenomics.</title>
        <authorList>
            <person name="Vandepol N."/>
            <person name="Liber J."/>
            <person name="Desiro A."/>
            <person name="Na H."/>
            <person name="Kennedy M."/>
            <person name="Barry K."/>
            <person name="Grigoriev I.V."/>
            <person name="Miller A.N."/>
            <person name="O'Donnell K."/>
            <person name="Stajich J.E."/>
            <person name="Bonito G."/>
        </authorList>
    </citation>
    <scope>NUCLEOTIDE SEQUENCE</scope>
    <source>
        <strain evidence="2">REB-010B</strain>
    </source>
</reference>
<feature type="compositionally biased region" description="Basic and acidic residues" evidence="1">
    <location>
        <begin position="75"/>
        <end position="87"/>
    </location>
</feature>
<evidence type="ECO:0000313" key="2">
    <source>
        <dbReference type="EMBL" id="KAG0310142.1"/>
    </source>
</evidence>
<dbReference type="EMBL" id="JAAAIP010001125">
    <property type="protein sequence ID" value="KAG0310142.1"/>
    <property type="molecule type" value="Genomic_DNA"/>
</dbReference>
<keyword evidence="3" id="KW-1185">Reference proteome</keyword>
<sequence length="96" mass="10287">HFWKRRQIIAARLRESLSRRSPSSANTTKSSPIPEGVSSAVSPDAAGSSQAGSSSLSGRVARADTTQQQQQQHHHSTEGSCQDREGEVGLTESFIP</sequence>
<protein>
    <submittedName>
        <fullName evidence="2">Uncharacterized protein</fullName>
    </submittedName>
</protein>
<proteinExistence type="predicted"/>
<organism evidence="2 3">
    <name type="scientific">Dissophora globulifera</name>
    <dbReference type="NCBI Taxonomy" id="979702"/>
    <lineage>
        <taxon>Eukaryota</taxon>
        <taxon>Fungi</taxon>
        <taxon>Fungi incertae sedis</taxon>
        <taxon>Mucoromycota</taxon>
        <taxon>Mortierellomycotina</taxon>
        <taxon>Mortierellomycetes</taxon>
        <taxon>Mortierellales</taxon>
        <taxon>Mortierellaceae</taxon>
        <taxon>Dissophora</taxon>
    </lineage>
</organism>
<feature type="compositionally biased region" description="Low complexity" evidence="1">
    <location>
        <begin position="45"/>
        <end position="58"/>
    </location>
</feature>
<evidence type="ECO:0000256" key="1">
    <source>
        <dbReference type="SAM" id="MobiDB-lite"/>
    </source>
</evidence>
<accession>A0A9P6UL55</accession>
<name>A0A9P6UL55_9FUNG</name>
<evidence type="ECO:0000313" key="3">
    <source>
        <dbReference type="Proteomes" id="UP000738325"/>
    </source>
</evidence>
<dbReference type="Proteomes" id="UP000738325">
    <property type="component" value="Unassembled WGS sequence"/>
</dbReference>
<dbReference type="AlphaFoldDB" id="A0A9P6UL55"/>
<feature type="non-terminal residue" evidence="2">
    <location>
        <position position="1"/>
    </location>
</feature>